<proteinExistence type="inferred from homology"/>
<dbReference type="CDD" id="cd02440">
    <property type="entry name" value="AdoMet_MTases"/>
    <property type="match status" value="1"/>
</dbReference>
<sequence>MAHSIGSDTHVHLNISGILSSNRVHSPEKSSAAARWKPATKVIARTGHYDMYSRPPSCRTMGVDSAIDVDAALEPIPPNNVPDSEVIIEADNQNEDESEESGSVASSSLSATSSIFGFRIENGRTYHKYKDGIIRTDLQHTLFRLTFGDRLGTAPPSDPGSNVGRVLDVGTGSGIWAIDYGDEHPQSEVRDSMNVRGIDLSAAQPTFTPKNVKSLIDDLEEPWTYSRPFDYIHSRMMNSSIRDWREYIRNYYDNLNPGGYLELNKIDVKPLSDDGTLKPEHSISRTVEMLQEASELFGRPYQDPRALKSVLMETGFTGVTMQHFKWPTNSWPKEPRHKELGVWNNENLTQGWEAICMAPLTRALRWTKNEVLVLMAENRRDFCDRNIDAYFSM</sequence>
<dbReference type="AlphaFoldDB" id="A0AAI9U8L3"/>
<keyword evidence="2" id="KW-0489">Methyltransferase</keyword>
<dbReference type="Proteomes" id="UP001239213">
    <property type="component" value="Unassembled WGS sequence"/>
</dbReference>
<dbReference type="GO" id="GO:0008168">
    <property type="term" value="F:methyltransferase activity"/>
    <property type="evidence" value="ECO:0007669"/>
    <property type="project" value="UniProtKB-KW"/>
</dbReference>
<evidence type="ECO:0000313" key="3">
    <source>
        <dbReference type="Proteomes" id="UP001239213"/>
    </source>
</evidence>
<dbReference type="InterPro" id="IPR029063">
    <property type="entry name" value="SAM-dependent_MTases_sf"/>
</dbReference>
<organism evidence="2 3">
    <name type="scientific">Colletotrichum cuscutae</name>
    <dbReference type="NCBI Taxonomy" id="1209917"/>
    <lineage>
        <taxon>Eukaryota</taxon>
        <taxon>Fungi</taxon>
        <taxon>Dikarya</taxon>
        <taxon>Ascomycota</taxon>
        <taxon>Pezizomycotina</taxon>
        <taxon>Sordariomycetes</taxon>
        <taxon>Hypocreomycetidae</taxon>
        <taxon>Glomerellales</taxon>
        <taxon>Glomerellaceae</taxon>
        <taxon>Colletotrichum</taxon>
        <taxon>Colletotrichum acutatum species complex</taxon>
    </lineage>
</organism>
<dbReference type="Gene3D" id="3.40.50.150">
    <property type="entry name" value="Vaccinia Virus protein VP39"/>
    <property type="match status" value="1"/>
</dbReference>
<keyword evidence="2" id="KW-0808">Transferase</keyword>
<evidence type="ECO:0000256" key="1">
    <source>
        <dbReference type="ARBA" id="ARBA00038158"/>
    </source>
</evidence>
<dbReference type="EMBL" id="MPDP01000298">
    <property type="protein sequence ID" value="KAK1452420.1"/>
    <property type="molecule type" value="Genomic_DNA"/>
</dbReference>
<keyword evidence="3" id="KW-1185">Reference proteome</keyword>
<dbReference type="PANTHER" id="PTHR43591:SF24">
    <property type="entry name" value="2-METHOXY-6-POLYPRENYL-1,4-BENZOQUINOL METHYLASE, MITOCHONDRIAL"/>
    <property type="match status" value="1"/>
</dbReference>
<protein>
    <submittedName>
        <fullName evidence="2">Methyltransferase domain-containing protein</fullName>
    </submittedName>
</protein>
<name>A0AAI9U8L3_9PEZI</name>
<dbReference type="Pfam" id="PF13489">
    <property type="entry name" value="Methyltransf_23"/>
    <property type="match status" value="1"/>
</dbReference>
<evidence type="ECO:0000313" key="2">
    <source>
        <dbReference type="EMBL" id="KAK1452420.1"/>
    </source>
</evidence>
<dbReference type="SUPFAM" id="SSF53335">
    <property type="entry name" value="S-adenosyl-L-methionine-dependent methyltransferases"/>
    <property type="match status" value="1"/>
</dbReference>
<reference evidence="2" key="1">
    <citation type="submission" date="2016-11" db="EMBL/GenBank/DDBJ databases">
        <title>The genome sequence of Colletotrichum cuscutae.</title>
        <authorList>
            <person name="Baroncelli R."/>
        </authorList>
    </citation>
    <scope>NUCLEOTIDE SEQUENCE</scope>
    <source>
        <strain evidence="2">IMI 304802</strain>
    </source>
</reference>
<gene>
    <name evidence="2" type="ORF">CCUS01_10911</name>
</gene>
<dbReference type="PANTHER" id="PTHR43591">
    <property type="entry name" value="METHYLTRANSFERASE"/>
    <property type="match status" value="1"/>
</dbReference>
<accession>A0AAI9U8L3</accession>
<comment type="similarity">
    <text evidence="1">Belongs to the methyltransferase superfamily. LaeA methyltransferase family.</text>
</comment>
<dbReference type="GO" id="GO:0032259">
    <property type="term" value="P:methylation"/>
    <property type="evidence" value="ECO:0007669"/>
    <property type="project" value="UniProtKB-KW"/>
</dbReference>
<comment type="caution">
    <text evidence="2">The sequence shown here is derived from an EMBL/GenBank/DDBJ whole genome shotgun (WGS) entry which is preliminary data.</text>
</comment>